<evidence type="ECO:0000256" key="3">
    <source>
        <dbReference type="ARBA" id="ARBA00023002"/>
    </source>
</evidence>
<dbReference type="Pfam" id="PF00106">
    <property type="entry name" value="adh_short"/>
    <property type="match status" value="1"/>
</dbReference>
<dbReference type="PRINTS" id="PR00080">
    <property type="entry name" value="SDRFAMILY"/>
</dbReference>
<dbReference type="PANTHER" id="PTHR43976">
    <property type="entry name" value="SHORT CHAIN DEHYDROGENASE"/>
    <property type="match status" value="1"/>
</dbReference>
<evidence type="ECO:0000313" key="5">
    <source>
        <dbReference type="EMBL" id="KAK8043557.1"/>
    </source>
</evidence>
<name>A0ABR1TAC9_9PEZI</name>
<comment type="caution">
    <text evidence="5">The sequence shown here is derived from an EMBL/GenBank/DDBJ whole genome shotgun (WGS) entry which is preliminary data.</text>
</comment>
<evidence type="ECO:0000256" key="1">
    <source>
        <dbReference type="ARBA" id="ARBA00006484"/>
    </source>
</evidence>
<reference evidence="5 6" key="1">
    <citation type="submission" date="2023-01" db="EMBL/GenBank/DDBJ databases">
        <title>Analysis of 21 Apiospora genomes using comparative genomics revels a genus with tremendous synthesis potential of carbohydrate active enzymes and secondary metabolites.</title>
        <authorList>
            <person name="Sorensen T."/>
        </authorList>
    </citation>
    <scope>NUCLEOTIDE SEQUENCE [LARGE SCALE GENOMIC DNA]</scope>
    <source>
        <strain evidence="5 6">CBS 33761</strain>
    </source>
</reference>
<accession>A0ABR1TAC9</accession>
<dbReference type="InterPro" id="IPR020904">
    <property type="entry name" value="Sc_DH/Rdtase_CS"/>
</dbReference>
<dbReference type="PRINTS" id="PR00081">
    <property type="entry name" value="GDHRDH"/>
</dbReference>
<dbReference type="PROSITE" id="PS00061">
    <property type="entry name" value="ADH_SHORT"/>
    <property type="match status" value="1"/>
</dbReference>
<organism evidence="5 6">
    <name type="scientific">Apiospora rasikravindrae</name>
    <dbReference type="NCBI Taxonomy" id="990691"/>
    <lineage>
        <taxon>Eukaryota</taxon>
        <taxon>Fungi</taxon>
        <taxon>Dikarya</taxon>
        <taxon>Ascomycota</taxon>
        <taxon>Pezizomycotina</taxon>
        <taxon>Sordariomycetes</taxon>
        <taxon>Xylariomycetidae</taxon>
        <taxon>Amphisphaeriales</taxon>
        <taxon>Apiosporaceae</taxon>
        <taxon>Apiospora</taxon>
    </lineage>
</organism>
<sequence>MKTHNFTTSYYNLLSHPPPPCPPPSPRPNVWFIAGASSGFGKHLALEALRRGDSVIAASRRTTGLTDLAARGAILLDLDVTSSDETIRSAFARGESALLGSASKVHRITHFVNAAGYILEGPIEAASQKEVFDSFNVNVLGIMNMTKNEVAWLRKRGQTQRGRAGRAVIANFGSLGSWRGGPAFAYYAAAKWAVSGFTESLAAEVKELGIDACVVEPGYFRTGFLHPGGGHRVTMRDPLDAEYAGTQVEHLRGLLEQVNDQQPGDVVKGCKVIVDVLTRSGAAQGKAVPVRLPLGQDCVDVIEDKMAETKALIDDWRVLITTTDHE</sequence>
<keyword evidence="3" id="KW-0560">Oxidoreductase</keyword>
<dbReference type="SUPFAM" id="SSF51735">
    <property type="entry name" value="NAD(P)-binding Rossmann-fold domains"/>
    <property type="match status" value="1"/>
</dbReference>
<evidence type="ECO:0000256" key="4">
    <source>
        <dbReference type="RuleBase" id="RU000363"/>
    </source>
</evidence>
<dbReference type="Proteomes" id="UP001444661">
    <property type="component" value="Unassembled WGS sequence"/>
</dbReference>
<dbReference type="Gene3D" id="3.40.50.720">
    <property type="entry name" value="NAD(P)-binding Rossmann-like Domain"/>
    <property type="match status" value="1"/>
</dbReference>
<protein>
    <recommendedName>
        <fullName evidence="7">NAD(P)-binding protein</fullName>
    </recommendedName>
</protein>
<evidence type="ECO:0008006" key="7">
    <source>
        <dbReference type="Google" id="ProtNLM"/>
    </source>
</evidence>
<keyword evidence="2" id="KW-0521">NADP</keyword>
<proteinExistence type="inferred from homology"/>
<comment type="similarity">
    <text evidence="1 4">Belongs to the short-chain dehydrogenases/reductases (SDR) family.</text>
</comment>
<dbReference type="InterPro" id="IPR002347">
    <property type="entry name" value="SDR_fam"/>
</dbReference>
<evidence type="ECO:0000256" key="2">
    <source>
        <dbReference type="ARBA" id="ARBA00022857"/>
    </source>
</evidence>
<dbReference type="InterPro" id="IPR036291">
    <property type="entry name" value="NAD(P)-bd_dom_sf"/>
</dbReference>
<dbReference type="PANTHER" id="PTHR43976:SF16">
    <property type="entry name" value="SHORT-CHAIN DEHYDROGENASE_REDUCTASE FAMILY PROTEIN"/>
    <property type="match status" value="1"/>
</dbReference>
<gene>
    <name evidence="5" type="ORF">PG993_005987</name>
</gene>
<evidence type="ECO:0000313" key="6">
    <source>
        <dbReference type="Proteomes" id="UP001444661"/>
    </source>
</evidence>
<dbReference type="InterPro" id="IPR051911">
    <property type="entry name" value="SDR_oxidoreductase"/>
</dbReference>
<keyword evidence="6" id="KW-1185">Reference proteome</keyword>
<dbReference type="EMBL" id="JAQQWK010000004">
    <property type="protein sequence ID" value="KAK8043557.1"/>
    <property type="molecule type" value="Genomic_DNA"/>
</dbReference>